<protein>
    <recommendedName>
        <fullName evidence="3">DUF4376 domain-containing protein</fullName>
    </recommendedName>
</protein>
<accession>A0AAW3FDP0</accession>
<dbReference type="AlphaFoldDB" id="A0AAW3FDP0"/>
<proteinExistence type="predicted"/>
<dbReference type="Proteomes" id="UP000029533">
    <property type="component" value="Unassembled WGS sequence"/>
</dbReference>
<comment type="caution">
    <text evidence="1">The sequence shown here is derived from an EMBL/GenBank/DDBJ whole genome shotgun (WGS) entry which is preliminary data.</text>
</comment>
<reference evidence="1 2" key="1">
    <citation type="submission" date="2014-07" db="EMBL/GenBank/DDBJ databases">
        <authorList>
            <person name="McCorrison J."/>
            <person name="Sanka R."/>
            <person name="Torralba M."/>
            <person name="Gillis M."/>
            <person name="Haft D.H."/>
            <person name="Methe B."/>
            <person name="Sutton G."/>
            <person name="Nelson K.E."/>
        </authorList>
    </citation>
    <scope>NUCLEOTIDE SEQUENCE [LARGE SCALE GENOMIC DNA]</scope>
    <source>
        <strain evidence="1 2">DNF00424</strain>
    </source>
</reference>
<evidence type="ECO:0000313" key="2">
    <source>
        <dbReference type="Proteomes" id="UP000029533"/>
    </source>
</evidence>
<gene>
    <name evidence="1" type="ORF">HMPREF2132_11300</name>
</gene>
<evidence type="ECO:0000313" key="1">
    <source>
        <dbReference type="EMBL" id="KGF24873.1"/>
    </source>
</evidence>
<evidence type="ECO:0008006" key="3">
    <source>
        <dbReference type="Google" id="ProtNLM"/>
    </source>
</evidence>
<dbReference type="EMBL" id="JRNJ01000104">
    <property type="protein sequence ID" value="KGF24873.1"/>
    <property type="molecule type" value="Genomic_DNA"/>
</dbReference>
<dbReference type="RefSeq" id="WP_036871054.1">
    <property type="nucleotide sequence ID" value="NZ_JRNJ01000104.1"/>
</dbReference>
<sequence length="168" mass="18716">MKQYKKGNNTYNGVYIEVGGVRIINPTEETLKANGYEQVETETAEQLLQDAKDRKLAELDVFNQSSEVNDFTFKGMHTWLTPSERASYNVSIDAAEALGETTITFAIAEQPLTIDIPTAKIVLAKIQRYADATFMVTVKHKAAIAALSSIEEVNAYDFTKGYPEKLQL</sequence>
<organism evidence="1 2">
    <name type="scientific">Prevotella histicola JCM 15637 = DNF00424</name>
    <dbReference type="NCBI Taxonomy" id="1236504"/>
    <lineage>
        <taxon>Bacteria</taxon>
        <taxon>Pseudomonadati</taxon>
        <taxon>Bacteroidota</taxon>
        <taxon>Bacteroidia</taxon>
        <taxon>Bacteroidales</taxon>
        <taxon>Prevotellaceae</taxon>
        <taxon>Prevotella</taxon>
    </lineage>
</organism>
<name>A0AAW3FDP0_9BACT</name>